<feature type="region of interest" description="Disordered" evidence="1">
    <location>
        <begin position="188"/>
        <end position="256"/>
    </location>
</feature>
<dbReference type="Proteomes" id="UP000321331">
    <property type="component" value="Unassembled WGS sequence"/>
</dbReference>
<evidence type="ECO:0000256" key="1">
    <source>
        <dbReference type="SAM" id="MobiDB-lite"/>
    </source>
</evidence>
<dbReference type="AlphaFoldDB" id="A0A5C6SF00"/>
<evidence type="ECO:0000313" key="2">
    <source>
        <dbReference type="EMBL" id="TXB97016.1"/>
    </source>
</evidence>
<gene>
    <name evidence="2" type="ORF">FocTR4_00012178</name>
</gene>
<dbReference type="EMBL" id="VMNF01000014">
    <property type="protein sequence ID" value="TXB97016.1"/>
    <property type="molecule type" value="Genomic_DNA"/>
</dbReference>
<name>A0A5C6SF00_FUSOC</name>
<sequence length="282" mass="32687">MSHKEMSFSPDTDEIINQIQLLHNDLEQSRQLFKSSYQNFRNHIQRTESLILHLMQQLQVPVPQNYAALETLPNSVSTEESSVSTDDEQDEQSKRDPKKPTKLNGMPCPHSACESSLKRYTRPDNLERHYTKHLPCKEKCEGCEDNIVWQYDRQHHIERCLKPSNHNGLAKASKDWHNALGLARIDLHKSKPRKKQKRATKATARPRKAPKLDNVTVNVNTEERNQDTSNSPAHSIPRDSHIPHQNQDAPDRAPMSNSYTIEDWLFHMTTDEILLHIERECP</sequence>
<comment type="caution">
    <text evidence="2">The sequence shown here is derived from an EMBL/GenBank/DDBJ whole genome shotgun (WGS) entry which is preliminary data.</text>
</comment>
<proteinExistence type="predicted"/>
<reference evidence="2 3" key="1">
    <citation type="submission" date="2019-07" db="EMBL/GenBank/DDBJ databases">
        <title>The First High-Quality Draft Genome Sequence of the Causal Agent of the Current Panama Disease Epidemic.</title>
        <authorList>
            <person name="Warmington R.J."/>
            <person name="Kay W."/>
            <person name="Jeffries A."/>
            <person name="Bebber D."/>
            <person name="Moore K."/>
            <person name="Studholme D.J."/>
        </authorList>
    </citation>
    <scope>NUCLEOTIDE SEQUENCE [LARGE SCALE GENOMIC DNA]</scope>
    <source>
        <strain evidence="2 3">TR4</strain>
    </source>
</reference>
<accession>A0A5C6SF00</accession>
<protein>
    <submittedName>
        <fullName evidence="2">Uncharacterized protein</fullName>
    </submittedName>
</protein>
<feature type="compositionally biased region" description="Low complexity" evidence="1">
    <location>
        <begin position="75"/>
        <end position="84"/>
    </location>
</feature>
<evidence type="ECO:0000313" key="3">
    <source>
        <dbReference type="Proteomes" id="UP000321331"/>
    </source>
</evidence>
<feature type="compositionally biased region" description="Basic residues" evidence="1">
    <location>
        <begin position="190"/>
        <end position="209"/>
    </location>
</feature>
<organism evidence="2 3">
    <name type="scientific">Fusarium oxysporum f. sp. cubense</name>
    <dbReference type="NCBI Taxonomy" id="61366"/>
    <lineage>
        <taxon>Eukaryota</taxon>
        <taxon>Fungi</taxon>
        <taxon>Dikarya</taxon>
        <taxon>Ascomycota</taxon>
        <taxon>Pezizomycotina</taxon>
        <taxon>Sordariomycetes</taxon>
        <taxon>Hypocreomycetidae</taxon>
        <taxon>Hypocreales</taxon>
        <taxon>Nectriaceae</taxon>
        <taxon>Fusarium</taxon>
        <taxon>Fusarium oxysporum species complex</taxon>
    </lineage>
</organism>
<feature type="region of interest" description="Disordered" evidence="1">
    <location>
        <begin position="73"/>
        <end position="110"/>
    </location>
</feature>